<dbReference type="Pfam" id="PF12680">
    <property type="entry name" value="SnoaL_2"/>
    <property type="match status" value="1"/>
</dbReference>
<proteinExistence type="predicted"/>
<dbReference type="InterPro" id="IPR037401">
    <property type="entry name" value="SnoaL-like"/>
</dbReference>
<evidence type="ECO:0000313" key="2">
    <source>
        <dbReference type="EMBL" id="MFF3223295.1"/>
    </source>
</evidence>
<reference evidence="2 3" key="1">
    <citation type="submission" date="2024-10" db="EMBL/GenBank/DDBJ databases">
        <title>The Natural Products Discovery Center: Release of the First 8490 Sequenced Strains for Exploring Actinobacteria Biosynthetic Diversity.</title>
        <authorList>
            <person name="Kalkreuter E."/>
            <person name="Kautsar S.A."/>
            <person name="Yang D."/>
            <person name="Bader C.D."/>
            <person name="Teijaro C.N."/>
            <person name="Fluegel L."/>
            <person name="Davis C.M."/>
            <person name="Simpson J.R."/>
            <person name="Lauterbach L."/>
            <person name="Steele A.D."/>
            <person name="Gui C."/>
            <person name="Meng S."/>
            <person name="Li G."/>
            <person name="Viehrig K."/>
            <person name="Ye F."/>
            <person name="Su P."/>
            <person name="Kiefer A.F."/>
            <person name="Nichols A."/>
            <person name="Cepeda A.J."/>
            <person name="Yan W."/>
            <person name="Fan B."/>
            <person name="Jiang Y."/>
            <person name="Adhikari A."/>
            <person name="Zheng C.-J."/>
            <person name="Schuster L."/>
            <person name="Cowan T.M."/>
            <person name="Smanski M.J."/>
            <person name="Chevrette M.G."/>
            <person name="De Carvalho L.P.S."/>
            <person name="Shen B."/>
        </authorList>
    </citation>
    <scope>NUCLEOTIDE SEQUENCE [LARGE SCALE GENOMIC DNA]</scope>
    <source>
        <strain evidence="2 3">NPDC003040</strain>
    </source>
</reference>
<dbReference type="InterPro" id="IPR032710">
    <property type="entry name" value="NTF2-like_dom_sf"/>
</dbReference>
<dbReference type="SUPFAM" id="SSF54427">
    <property type="entry name" value="NTF2-like"/>
    <property type="match status" value="1"/>
</dbReference>
<organism evidence="2 3">
    <name type="scientific">Nocardia suismassiliense</name>
    <dbReference type="NCBI Taxonomy" id="2077092"/>
    <lineage>
        <taxon>Bacteria</taxon>
        <taxon>Bacillati</taxon>
        <taxon>Actinomycetota</taxon>
        <taxon>Actinomycetes</taxon>
        <taxon>Mycobacteriales</taxon>
        <taxon>Nocardiaceae</taxon>
        <taxon>Nocardia</taxon>
    </lineage>
</organism>
<comment type="caution">
    <text evidence="2">The sequence shown here is derived from an EMBL/GenBank/DDBJ whole genome shotgun (WGS) entry which is preliminary data.</text>
</comment>
<dbReference type="EMBL" id="JBIAPI010000002">
    <property type="protein sequence ID" value="MFF3223295.1"/>
    <property type="molecule type" value="Genomic_DNA"/>
</dbReference>
<dbReference type="CDD" id="cd00531">
    <property type="entry name" value="NTF2_like"/>
    <property type="match status" value="1"/>
</dbReference>
<gene>
    <name evidence="2" type="ORF">ACFYV7_10920</name>
</gene>
<sequence>MTTDHDAALADSTPDAGLAQHIAQWVELFNSHDLAGLARLYEPDSIVVPRPGHPAAGQHRAAALAHLAGMGLPMRAALRQAYTAGDIALLLVDWSMQGTTPDGYEITLHGTATDVARRGADGRWRYVIDNPSGVAT</sequence>
<dbReference type="Proteomes" id="UP001601948">
    <property type="component" value="Unassembled WGS sequence"/>
</dbReference>
<accession>A0ABW6QRL2</accession>
<evidence type="ECO:0000259" key="1">
    <source>
        <dbReference type="Pfam" id="PF12680"/>
    </source>
</evidence>
<evidence type="ECO:0000313" key="3">
    <source>
        <dbReference type="Proteomes" id="UP001601948"/>
    </source>
</evidence>
<feature type="domain" description="SnoaL-like" evidence="1">
    <location>
        <begin position="23"/>
        <end position="126"/>
    </location>
</feature>
<keyword evidence="3" id="KW-1185">Reference proteome</keyword>
<dbReference type="RefSeq" id="WP_387716357.1">
    <property type="nucleotide sequence ID" value="NZ_JBIAPI010000002.1"/>
</dbReference>
<protein>
    <submittedName>
        <fullName evidence="2">YybH family protein</fullName>
    </submittedName>
</protein>
<dbReference type="Gene3D" id="3.10.450.50">
    <property type="match status" value="1"/>
</dbReference>
<name>A0ABW6QRL2_9NOCA</name>